<feature type="compositionally biased region" description="Acidic residues" evidence="1">
    <location>
        <begin position="909"/>
        <end position="919"/>
    </location>
</feature>
<name>A0AAD6S3S2_9AGAR</name>
<feature type="compositionally biased region" description="Basic and acidic residues" evidence="1">
    <location>
        <begin position="193"/>
        <end position="204"/>
    </location>
</feature>
<feature type="region of interest" description="Disordered" evidence="1">
    <location>
        <begin position="890"/>
        <end position="919"/>
    </location>
</feature>
<reference evidence="2" key="1">
    <citation type="submission" date="2023-03" db="EMBL/GenBank/DDBJ databases">
        <title>Massive genome expansion in bonnet fungi (Mycena s.s.) driven by repeated elements and novel gene families across ecological guilds.</title>
        <authorList>
            <consortium name="Lawrence Berkeley National Laboratory"/>
            <person name="Harder C.B."/>
            <person name="Miyauchi S."/>
            <person name="Viragh M."/>
            <person name="Kuo A."/>
            <person name="Thoen E."/>
            <person name="Andreopoulos B."/>
            <person name="Lu D."/>
            <person name="Skrede I."/>
            <person name="Drula E."/>
            <person name="Henrissat B."/>
            <person name="Morin E."/>
            <person name="Kohler A."/>
            <person name="Barry K."/>
            <person name="LaButti K."/>
            <person name="Morin E."/>
            <person name="Salamov A."/>
            <person name="Lipzen A."/>
            <person name="Mereny Z."/>
            <person name="Hegedus B."/>
            <person name="Baldrian P."/>
            <person name="Stursova M."/>
            <person name="Weitz H."/>
            <person name="Taylor A."/>
            <person name="Grigoriev I.V."/>
            <person name="Nagy L.G."/>
            <person name="Martin F."/>
            <person name="Kauserud H."/>
        </authorList>
    </citation>
    <scope>NUCLEOTIDE SEQUENCE</scope>
    <source>
        <strain evidence="2">CBHHK200</strain>
    </source>
</reference>
<dbReference type="EMBL" id="JARJCM010000278">
    <property type="protein sequence ID" value="KAJ7019968.1"/>
    <property type="molecule type" value="Genomic_DNA"/>
</dbReference>
<organism evidence="2 3">
    <name type="scientific">Mycena alexandri</name>
    <dbReference type="NCBI Taxonomy" id="1745969"/>
    <lineage>
        <taxon>Eukaryota</taxon>
        <taxon>Fungi</taxon>
        <taxon>Dikarya</taxon>
        <taxon>Basidiomycota</taxon>
        <taxon>Agaricomycotina</taxon>
        <taxon>Agaricomycetes</taxon>
        <taxon>Agaricomycetidae</taxon>
        <taxon>Agaricales</taxon>
        <taxon>Marasmiineae</taxon>
        <taxon>Mycenaceae</taxon>
        <taxon>Mycena</taxon>
    </lineage>
</organism>
<evidence type="ECO:0000313" key="2">
    <source>
        <dbReference type="EMBL" id="KAJ7019968.1"/>
    </source>
</evidence>
<proteinExistence type="predicted"/>
<sequence length="919" mass="102953">MPTREAPLDHVVKAFAQKRKELSPDVMKTPFDDLDPARLKTYLSCVTAGIYRSPNKADVEFDLILPQSPPMTECRIFRDVDSIIVVSKELPWTATLDMISNPKHIQPIGDLHARVKFDATEAGGEEIFRDPGEDNAMHWAQCGPSGRYSVYLMLPQLQGDDDALEKAQDYIYSSATKWIKEWAPEMAPGRLPGRGDEERRERGFGHSGRATASQKVLSAQNAKDLAADIIWALEREAWGQHAYWLLQIRGAKDGTRHPVDVSSISSVIDDLLEHVDRDDCYIFVDVAIEIHAENPAFGVLPLRAGHPKLLTDILGIPEEHTGTTQLDVWGGISMVAGARWNFADNPVTPNQISYMQLYVTDKAALYNASLKNRMPVLTTMAPLKLTDPNQEIPFMQKVYSTLHSAATNGMPIATRLEVRVPISRATRVFTPARLNHAQYNGVVHVLPLNTIWGWRLERMMALAVLFRASAAQPPKLRVSLDHLKLVATTVYMWNSLITSPPAWRNERKLCRIVWDTSSSLANRELVTEIGFFTPPSQKSEVPLLQRGAMWLPTLQWPEPGTTNIFRLAYSPGILDRDETAALFGIAWGNLETLFDTFKTVARGEAGLLRRNVKGSTPIERREEELPGSFVVTPDETPYDHGDDMAVDAHYGSIPNDEDLNVSQVFQDVLAEVFQLVGISQAGTFSYCTLTRDQRGCVGPATFQDRNLLTYFPRGYVTNALQQWERTRNLLFPGLHSRPNYGKQGWAGVAAHRRYLDLIGGTDRKQATAVHKFCTDQFSKLSWYPLLVADKMLDYRPKKGGEFTPFGDFPPLDAKGVSVVWNPKARDGPVLAPVARANSRPTLDDQGLAQWRQRQPADGQTVDILNQRLPRPAPALVAHLERGTRVMRGRVMHGDDDEPEPAGVVHPRYEEEEESSDMEH</sequence>
<comment type="caution">
    <text evidence="2">The sequence shown here is derived from an EMBL/GenBank/DDBJ whole genome shotgun (WGS) entry which is preliminary data.</text>
</comment>
<dbReference type="Proteomes" id="UP001218188">
    <property type="component" value="Unassembled WGS sequence"/>
</dbReference>
<dbReference type="AlphaFoldDB" id="A0AAD6S3S2"/>
<feature type="region of interest" description="Disordered" evidence="1">
    <location>
        <begin position="189"/>
        <end position="210"/>
    </location>
</feature>
<protein>
    <submittedName>
        <fullName evidence="2">Uncharacterized protein</fullName>
    </submittedName>
</protein>
<evidence type="ECO:0000313" key="3">
    <source>
        <dbReference type="Proteomes" id="UP001218188"/>
    </source>
</evidence>
<keyword evidence="3" id="KW-1185">Reference proteome</keyword>
<gene>
    <name evidence="2" type="ORF">C8F04DRAFT_1275678</name>
</gene>
<evidence type="ECO:0000256" key="1">
    <source>
        <dbReference type="SAM" id="MobiDB-lite"/>
    </source>
</evidence>
<accession>A0AAD6S3S2</accession>